<evidence type="ECO:0000313" key="1">
    <source>
        <dbReference type="EMBL" id="SEI58808.1"/>
    </source>
</evidence>
<dbReference type="Proteomes" id="UP000198564">
    <property type="component" value="Unassembled WGS sequence"/>
</dbReference>
<evidence type="ECO:0000313" key="2">
    <source>
        <dbReference type="Proteomes" id="UP000198564"/>
    </source>
</evidence>
<dbReference type="EMBL" id="FNYW01000004">
    <property type="protein sequence ID" value="SEI58808.1"/>
    <property type="molecule type" value="Genomic_DNA"/>
</dbReference>
<gene>
    <name evidence="1" type="ORF">SAMN04488113_10472</name>
</gene>
<reference evidence="2" key="1">
    <citation type="submission" date="2016-10" db="EMBL/GenBank/DDBJ databases">
        <authorList>
            <person name="Varghese N."/>
            <person name="Submissions S."/>
        </authorList>
    </citation>
    <scope>NUCLEOTIDE SEQUENCE [LARGE SCALE GENOMIC DNA]</scope>
    <source>
        <strain evidence="2">DSM 25751</strain>
    </source>
</reference>
<protein>
    <submittedName>
        <fullName evidence="1">Uncharacterized protein</fullName>
    </submittedName>
</protein>
<dbReference type="STRING" id="1130080.SAMN04488113_10472"/>
<dbReference type="AlphaFoldDB" id="A0A1H6RSG5"/>
<accession>A0A1H6RSG5</accession>
<sequence length="86" mass="10090">MVDKYEMLKEYVNGVVNYKKDDGTLKEIKDLIGKLDQTEEAEKKKKENLISKTDWHSLGYSEKIKMKESNPERFNNAMAGNFKEEK</sequence>
<dbReference type="OrthoDB" id="2028355at2"/>
<keyword evidence="2" id="KW-1185">Reference proteome</keyword>
<dbReference type="RefSeq" id="WP_091632953.1">
    <property type="nucleotide sequence ID" value="NZ_FNYW01000004.1"/>
</dbReference>
<proteinExistence type="predicted"/>
<name>A0A1H6RSG5_9LACT</name>
<organism evidence="1 2">
    <name type="scientific">Alkalibacterium gilvum</name>
    <dbReference type="NCBI Taxonomy" id="1130080"/>
    <lineage>
        <taxon>Bacteria</taxon>
        <taxon>Bacillati</taxon>
        <taxon>Bacillota</taxon>
        <taxon>Bacilli</taxon>
        <taxon>Lactobacillales</taxon>
        <taxon>Carnobacteriaceae</taxon>
        <taxon>Alkalibacterium</taxon>
    </lineage>
</organism>